<reference evidence="7 8" key="1">
    <citation type="journal article" date="2018" name="Nat. Biotechnol.">
        <title>A standardized bacterial taxonomy based on genome phylogeny substantially revises the tree of life.</title>
        <authorList>
            <person name="Parks D.H."/>
            <person name="Chuvochina M."/>
            <person name="Waite D.W."/>
            <person name="Rinke C."/>
            <person name="Skarshewski A."/>
            <person name="Chaumeil P.A."/>
            <person name="Hugenholtz P."/>
        </authorList>
    </citation>
    <scope>NUCLEOTIDE SEQUENCE [LARGE SCALE GENOMIC DNA]</scope>
    <source>
        <strain evidence="7">UBA8781</strain>
    </source>
</reference>
<accession>A0A3D1JI43</accession>
<evidence type="ECO:0000256" key="1">
    <source>
        <dbReference type="ARBA" id="ARBA00004141"/>
    </source>
</evidence>
<evidence type="ECO:0000256" key="4">
    <source>
        <dbReference type="ARBA" id="ARBA00022989"/>
    </source>
</evidence>
<keyword evidence="3 6" id="KW-0812">Transmembrane</keyword>
<dbReference type="GO" id="GO:0033573">
    <property type="term" value="C:high-affinity iron permease complex"/>
    <property type="evidence" value="ECO:0007669"/>
    <property type="project" value="InterPro"/>
</dbReference>
<evidence type="ECO:0000256" key="2">
    <source>
        <dbReference type="ARBA" id="ARBA00008333"/>
    </source>
</evidence>
<name>A0A3D1JI43_9CHLR</name>
<dbReference type="InterPro" id="IPR004923">
    <property type="entry name" value="FTR1/Fip1/EfeU"/>
</dbReference>
<feature type="transmembrane region" description="Helical" evidence="6">
    <location>
        <begin position="65"/>
        <end position="86"/>
    </location>
</feature>
<protein>
    <submittedName>
        <fullName evidence="7">Iron transporter</fullName>
    </submittedName>
</protein>
<dbReference type="PANTHER" id="PTHR31632:SF2">
    <property type="entry name" value="PLASMA MEMBRANE IRON PERMEASE"/>
    <property type="match status" value="1"/>
</dbReference>
<evidence type="ECO:0000256" key="5">
    <source>
        <dbReference type="ARBA" id="ARBA00023136"/>
    </source>
</evidence>
<comment type="similarity">
    <text evidence="2">Belongs to the oxidase-dependent Fe transporter (OFeT) (TC 9.A.10.1) family.</text>
</comment>
<evidence type="ECO:0000256" key="3">
    <source>
        <dbReference type="ARBA" id="ARBA00022692"/>
    </source>
</evidence>
<evidence type="ECO:0000313" key="8">
    <source>
        <dbReference type="Proteomes" id="UP000264141"/>
    </source>
</evidence>
<proteinExistence type="inferred from homology"/>
<dbReference type="AlphaFoldDB" id="A0A3D1JI43"/>
<organism evidence="7 8">
    <name type="scientific">Anaerolinea thermolimosa</name>
    <dbReference type="NCBI Taxonomy" id="229919"/>
    <lineage>
        <taxon>Bacteria</taxon>
        <taxon>Bacillati</taxon>
        <taxon>Chloroflexota</taxon>
        <taxon>Anaerolineae</taxon>
        <taxon>Anaerolineales</taxon>
        <taxon>Anaerolineaceae</taxon>
        <taxon>Anaerolinea</taxon>
    </lineage>
</organism>
<feature type="transmembrane region" description="Helical" evidence="6">
    <location>
        <begin position="20"/>
        <end position="53"/>
    </location>
</feature>
<dbReference type="Pfam" id="PF03239">
    <property type="entry name" value="FTR1"/>
    <property type="match status" value="1"/>
</dbReference>
<keyword evidence="5 6" id="KW-0472">Membrane</keyword>
<evidence type="ECO:0000313" key="7">
    <source>
        <dbReference type="EMBL" id="HCE18249.1"/>
    </source>
</evidence>
<gene>
    <name evidence="7" type="ORF">DEQ80_10350</name>
</gene>
<feature type="transmembrane region" description="Helical" evidence="6">
    <location>
        <begin position="143"/>
        <end position="164"/>
    </location>
</feature>
<dbReference type="PANTHER" id="PTHR31632">
    <property type="entry name" value="IRON TRANSPORTER FTH1"/>
    <property type="match status" value="1"/>
</dbReference>
<comment type="subcellular location">
    <subcellularLocation>
        <location evidence="1">Membrane</location>
        <topology evidence="1">Multi-pass membrane protein</topology>
    </subcellularLocation>
</comment>
<feature type="transmembrane region" description="Helical" evidence="6">
    <location>
        <begin position="273"/>
        <end position="290"/>
    </location>
</feature>
<dbReference type="EMBL" id="DPBP01000041">
    <property type="protein sequence ID" value="HCE18249.1"/>
    <property type="molecule type" value="Genomic_DNA"/>
</dbReference>
<evidence type="ECO:0000256" key="6">
    <source>
        <dbReference type="SAM" id="Phobius"/>
    </source>
</evidence>
<sequence>MASARLIISSSGGQLDFTSIFFTGVTFMIPSFLLALREGLEAALIIGIVLGALHKMNRPALKSAVWRGAAVAVGGSFLVALVLNLIGAELEGAGEQIFEGFTMLLAAGVLTWMIFWMRHQSRHLKKELEEKTSQAVGQNGQRALFALAFLAVFREGVELALFLLATRFASSPLQTVVGALLGLAGAAFLGWMMFNGSRRLNLQQFFTVTSILLILFAAGLVGHAVHEFNELGWIPALMDPVYDINPLLPEQSFVGDTLKTLFGYNGNPSLTETIAYLGYFGILLVTTWPGRLRKPLLAAS</sequence>
<comment type="caution">
    <text evidence="7">The sequence shown here is derived from an EMBL/GenBank/DDBJ whole genome shotgun (WGS) entry which is preliminary data.</text>
</comment>
<dbReference type="Proteomes" id="UP000264141">
    <property type="component" value="Unassembled WGS sequence"/>
</dbReference>
<feature type="transmembrane region" description="Helical" evidence="6">
    <location>
        <begin position="98"/>
        <end position="117"/>
    </location>
</feature>
<dbReference type="STRING" id="229919.GCA_001050195_00221"/>
<keyword evidence="4 6" id="KW-1133">Transmembrane helix</keyword>
<dbReference type="GO" id="GO:0015093">
    <property type="term" value="F:ferrous iron transmembrane transporter activity"/>
    <property type="evidence" value="ECO:0007669"/>
    <property type="project" value="TreeGrafter"/>
</dbReference>
<feature type="transmembrane region" description="Helical" evidence="6">
    <location>
        <begin position="176"/>
        <end position="194"/>
    </location>
</feature>
<dbReference type="OrthoDB" id="8215804at2"/>
<feature type="transmembrane region" description="Helical" evidence="6">
    <location>
        <begin position="206"/>
        <end position="225"/>
    </location>
</feature>